<keyword evidence="14" id="KW-1185">Reference proteome</keyword>
<keyword evidence="7" id="KW-0408">Iron</keyword>
<accession>A0A370DHL4</accession>
<feature type="transmembrane region" description="Helical" evidence="12">
    <location>
        <begin position="177"/>
        <end position="196"/>
    </location>
</feature>
<evidence type="ECO:0000256" key="6">
    <source>
        <dbReference type="ARBA" id="ARBA00023002"/>
    </source>
</evidence>
<dbReference type="GO" id="GO:0016491">
    <property type="term" value="F:oxidoreductase activity"/>
    <property type="evidence" value="ECO:0007669"/>
    <property type="project" value="UniProtKB-KW"/>
</dbReference>
<dbReference type="Proteomes" id="UP000254266">
    <property type="component" value="Unassembled WGS sequence"/>
</dbReference>
<keyword evidence="9 12" id="KW-0472">Membrane</keyword>
<feature type="transmembrane region" description="Helical" evidence="12">
    <location>
        <begin position="109"/>
        <end position="129"/>
    </location>
</feature>
<feature type="transmembrane region" description="Helical" evidence="12">
    <location>
        <begin position="135"/>
        <end position="156"/>
    </location>
</feature>
<dbReference type="InterPro" id="IPR050450">
    <property type="entry name" value="COX15/CtaA_HemeA_synthase"/>
</dbReference>
<name>A0A370DHL4_9GAMM</name>
<dbReference type="PANTHER" id="PTHR35457:SF1">
    <property type="entry name" value="HEME A SYNTHASE"/>
    <property type="match status" value="1"/>
</dbReference>
<keyword evidence="5 12" id="KW-1133">Transmembrane helix</keyword>
<feature type="transmembrane region" description="Helical" evidence="12">
    <location>
        <begin position="250"/>
        <end position="272"/>
    </location>
</feature>
<evidence type="ECO:0000256" key="3">
    <source>
        <dbReference type="ARBA" id="ARBA00022692"/>
    </source>
</evidence>
<evidence type="ECO:0000256" key="8">
    <source>
        <dbReference type="ARBA" id="ARBA00023133"/>
    </source>
</evidence>
<evidence type="ECO:0000256" key="4">
    <source>
        <dbReference type="ARBA" id="ARBA00022723"/>
    </source>
</evidence>
<dbReference type="InterPro" id="IPR003780">
    <property type="entry name" value="COX15/CtaA_fam"/>
</dbReference>
<organism evidence="13 14">
    <name type="scientific">endosymbiont of Galathealinum brachiosum</name>
    <dbReference type="NCBI Taxonomy" id="2200906"/>
    <lineage>
        <taxon>Bacteria</taxon>
        <taxon>Pseudomonadati</taxon>
        <taxon>Pseudomonadota</taxon>
        <taxon>Gammaproteobacteria</taxon>
        <taxon>sulfur-oxidizing symbionts</taxon>
    </lineage>
</organism>
<keyword evidence="10" id="KW-1015">Disulfide bond</keyword>
<keyword evidence="6" id="KW-0560">Oxidoreductase</keyword>
<comment type="subcellular location">
    <subcellularLocation>
        <location evidence="1">Membrane</location>
        <topology evidence="1">Multi-pass membrane protein</topology>
    </subcellularLocation>
</comment>
<protein>
    <submittedName>
        <fullName evidence="13">Cytochrome B</fullName>
    </submittedName>
</protein>
<gene>
    <name evidence="13" type="ORF">DIZ80_06675</name>
</gene>
<evidence type="ECO:0000256" key="5">
    <source>
        <dbReference type="ARBA" id="ARBA00022989"/>
    </source>
</evidence>
<keyword evidence="2" id="KW-1003">Cell membrane</keyword>
<dbReference type="AlphaFoldDB" id="A0A370DHL4"/>
<dbReference type="GO" id="GO:0046872">
    <property type="term" value="F:metal ion binding"/>
    <property type="evidence" value="ECO:0007669"/>
    <property type="project" value="UniProtKB-KW"/>
</dbReference>
<keyword evidence="8" id="KW-0350">Heme biosynthesis</keyword>
<feature type="transmembrane region" description="Helical" evidence="12">
    <location>
        <begin position="77"/>
        <end position="97"/>
    </location>
</feature>
<evidence type="ECO:0000256" key="10">
    <source>
        <dbReference type="ARBA" id="ARBA00023157"/>
    </source>
</evidence>
<evidence type="ECO:0000313" key="13">
    <source>
        <dbReference type="EMBL" id="RDH83817.1"/>
    </source>
</evidence>
<comment type="caution">
    <text evidence="13">The sequence shown here is derived from an EMBL/GenBank/DDBJ whole genome shotgun (WGS) entry which is preliminary data.</text>
</comment>
<evidence type="ECO:0000256" key="9">
    <source>
        <dbReference type="ARBA" id="ARBA00023136"/>
    </source>
</evidence>
<comment type="pathway">
    <text evidence="11">Porphyrin-containing compound metabolism.</text>
</comment>
<feature type="transmembrane region" description="Helical" evidence="12">
    <location>
        <begin position="311"/>
        <end position="331"/>
    </location>
</feature>
<dbReference type="GO" id="GO:0016020">
    <property type="term" value="C:membrane"/>
    <property type="evidence" value="ECO:0007669"/>
    <property type="project" value="UniProtKB-SubCell"/>
</dbReference>
<evidence type="ECO:0000256" key="2">
    <source>
        <dbReference type="ARBA" id="ARBA00022475"/>
    </source>
</evidence>
<evidence type="ECO:0000313" key="14">
    <source>
        <dbReference type="Proteomes" id="UP000254266"/>
    </source>
</evidence>
<dbReference type="GO" id="GO:0006784">
    <property type="term" value="P:heme A biosynthetic process"/>
    <property type="evidence" value="ECO:0007669"/>
    <property type="project" value="InterPro"/>
</dbReference>
<feature type="transmembrane region" description="Helical" evidence="12">
    <location>
        <begin position="284"/>
        <end position="305"/>
    </location>
</feature>
<reference evidence="13 14" key="1">
    <citation type="journal article" date="2018" name="ISME J.">
        <title>Endosymbiont genomes yield clues of tubeworm success.</title>
        <authorList>
            <person name="Li Y."/>
            <person name="Liles M.R."/>
            <person name="Halanych K.M."/>
        </authorList>
    </citation>
    <scope>NUCLEOTIDE SEQUENCE [LARGE SCALE GENOMIC DNA]</scope>
    <source>
        <strain evidence="13">A1464</strain>
    </source>
</reference>
<keyword evidence="4" id="KW-0479">Metal-binding</keyword>
<proteinExistence type="predicted"/>
<dbReference type="EMBL" id="QFXC01000008">
    <property type="protein sequence ID" value="RDH83817.1"/>
    <property type="molecule type" value="Genomic_DNA"/>
</dbReference>
<evidence type="ECO:0000256" key="12">
    <source>
        <dbReference type="SAM" id="Phobius"/>
    </source>
</evidence>
<evidence type="ECO:0000256" key="11">
    <source>
        <dbReference type="ARBA" id="ARBA00023444"/>
    </source>
</evidence>
<dbReference type="PANTHER" id="PTHR35457">
    <property type="entry name" value="HEME A SYNTHASE"/>
    <property type="match status" value="1"/>
</dbReference>
<sequence>MNNKWFLRISLTACLLAFFVIVLGAYVRLSDAGLGCPDWPGCFGQIGAPDEAHEIKQAVNLYPNIEVHSGKAWKEMIHRYFASGLGLLILIMAFLAWKHRHNENQQFRLPLLLVALVIFQGLLGMWTVTQLVRPTIVTLHLLTGLLTLSLLFWVFLKHSQPWINKIRSINSREKIKPLAKFAVLILALQIFLGGWTSTNYVALYCPDFPTCQGEWLPETNFSEAFVFFKDPTVNYEGGSLSLEAGVTVHLLHRIGAIITTITLSVLALLILFKTDNIILRKLAITLLVFLTVQVSLGIANVVLVLPIPIAVSHNAIAAVLLLTLLLLNYSLNLGSQKITPSNDSNKALS</sequence>
<keyword evidence="3 12" id="KW-0812">Transmembrane</keyword>
<dbReference type="Pfam" id="PF02628">
    <property type="entry name" value="COX15-CtaA"/>
    <property type="match status" value="1"/>
</dbReference>
<evidence type="ECO:0000256" key="7">
    <source>
        <dbReference type="ARBA" id="ARBA00023004"/>
    </source>
</evidence>
<evidence type="ECO:0000256" key="1">
    <source>
        <dbReference type="ARBA" id="ARBA00004141"/>
    </source>
</evidence>